<comment type="similarity">
    <text evidence="5">Belongs to the SAT4 family.</text>
</comment>
<comment type="caution">
    <text evidence="9">The sequence shown here is derived from an EMBL/GenBank/DDBJ whole genome shotgun (WGS) entry which is preliminary data.</text>
</comment>
<dbReference type="PANTHER" id="PTHR33048">
    <property type="entry name" value="PTH11-LIKE INTEGRAL MEMBRANE PROTEIN (AFU_ORTHOLOGUE AFUA_5G11245)"/>
    <property type="match status" value="1"/>
</dbReference>
<keyword evidence="2 7" id="KW-0812">Transmembrane</keyword>
<dbReference type="InterPro" id="IPR049326">
    <property type="entry name" value="Rhodopsin_dom_fungi"/>
</dbReference>
<evidence type="ECO:0000256" key="1">
    <source>
        <dbReference type="ARBA" id="ARBA00004141"/>
    </source>
</evidence>
<proteinExistence type="inferred from homology"/>
<dbReference type="Pfam" id="PF20684">
    <property type="entry name" value="Fung_rhodopsin"/>
    <property type="match status" value="1"/>
</dbReference>
<name>A0ABR4DA24_9PEZI</name>
<evidence type="ECO:0000256" key="5">
    <source>
        <dbReference type="ARBA" id="ARBA00038359"/>
    </source>
</evidence>
<evidence type="ECO:0000256" key="2">
    <source>
        <dbReference type="ARBA" id="ARBA00022692"/>
    </source>
</evidence>
<feature type="transmembrane region" description="Helical" evidence="7">
    <location>
        <begin position="131"/>
        <end position="151"/>
    </location>
</feature>
<evidence type="ECO:0000256" key="6">
    <source>
        <dbReference type="SAM" id="MobiDB-lite"/>
    </source>
</evidence>
<feature type="domain" description="Rhodopsin" evidence="8">
    <location>
        <begin position="21"/>
        <end position="272"/>
    </location>
</feature>
<organism evidence="9 10">
    <name type="scientific">Remersonia thermophila</name>
    <dbReference type="NCBI Taxonomy" id="72144"/>
    <lineage>
        <taxon>Eukaryota</taxon>
        <taxon>Fungi</taxon>
        <taxon>Dikarya</taxon>
        <taxon>Ascomycota</taxon>
        <taxon>Pezizomycotina</taxon>
        <taxon>Sordariomycetes</taxon>
        <taxon>Sordariomycetidae</taxon>
        <taxon>Sordariales</taxon>
        <taxon>Sordariales incertae sedis</taxon>
        <taxon>Remersonia</taxon>
    </lineage>
</organism>
<feature type="transmembrane region" description="Helical" evidence="7">
    <location>
        <begin position="12"/>
        <end position="29"/>
    </location>
</feature>
<evidence type="ECO:0000256" key="3">
    <source>
        <dbReference type="ARBA" id="ARBA00022989"/>
    </source>
</evidence>
<dbReference type="RefSeq" id="XP_070865905.1">
    <property type="nucleotide sequence ID" value="XM_071010946.1"/>
</dbReference>
<dbReference type="PANTHER" id="PTHR33048:SF2">
    <property type="entry name" value="SRPK"/>
    <property type="match status" value="1"/>
</dbReference>
<dbReference type="GeneID" id="98125590"/>
<dbReference type="InterPro" id="IPR052337">
    <property type="entry name" value="SAT4-like"/>
</dbReference>
<evidence type="ECO:0000259" key="8">
    <source>
        <dbReference type="Pfam" id="PF20684"/>
    </source>
</evidence>
<feature type="region of interest" description="Disordered" evidence="6">
    <location>
        <begin position="422"/>
        <end position="444"/>
    </location>
</feature>
<sequence length="444" mass="48624">MDAFVKEAFALLGVGLFVIGLRLCVRVSAVGVRRLQADDYLMVLAAILYSVETYLAYTVGVYWKGLANNGMTDEQRRSLNPSSEEYRLRVNGSKTQIAGWSTYTLLLWVIKAAMCAFYLRLMDGLGYEKRVYFGLVAVTTTWIAVILSIMLGCRPFEKNWQIYPDPGNACQPAISKIDIFVTVVLNVLTDIYLMSIPIPMLLASSLRPLKKAGLCLLFSGGIFVTVAAILRSVLIIMDPINGAQQAGSWAVRETFVAVVTSNLPMITPLIARFFRPIIGTFRSLSASHRGGLTRISRSRDGHGRAPAGGSGLFVLEDKNPRRGMGPRSVHPIPDVTMNGSDENIFHYHYSIQHDDGQSSGSTAAATPYDTDLEAARAAIHSRGKGGGGVIVKQTSVEVIESPRRLGEGDDVGDYYLFKQSRREAERVTRQASTGRSKRSSGGWV</sequence>
<reference evidence="9 10" key="1">
    <citation type="journal article" date="2024" name="Commun. Biol.">
        <title>Comparative genomic analysis of thermophilic fungi reveals convergent evolutionary adaptations and gene losses.</title>
        <authorList>
            <person name="Steindorff A.S."/>
            <person name="Aguilar-Pontes M.V."/>
            <person name="Robinson A.J."/>
            <person name="Andreopoulos B."/>
            <person name="LaButti K."/>
            <person name="Kuo A."/>
            <person name="Mondo S."/>
            <person name="Riley R."/>
            <person name="Otillar R."/>
            <person name="Haridas S."/>
            <person name="Lipzen A."/>
            <person name="Grimwood J."/>
            <person name="Schmutz J."/>
            <person name="Clum A."/>
            <person name="Reid I.D."/>
            <person name="Moisan M.C."/>
            <person name="Butler G."/>
            <person name="Nguyen T.T.M."/>
            <person name="Dewar K."/>
            <person name="Conant G."/>
            <person name="Drula E."/>
            <person name="Henrissat B."/>
            <person name="Hansel C."/>
            <person name="Singer S."/>
            <person name="Hutchinson M.I."/>
            <person name="de Vries R.P."/>
            <person name="Natvig D.O."/>
            <person name="Powell A.J."/>
            <person name="Tsang A."/>
            <person name="Grigoriev I.V."/>
        </authorList>
    </citation>
    <scope>NUCLEOTIDE SEQUENCE [LARGE SCALE GENOMIC DNA]</scope>
    <source>
        <strain evidence="9 10">ATCC 22073</strain>
    </source>
</reference>
<keyword evidence="10" id="KW-1185">Reference proteome</keyword>
<feature type="region of interest" description="Disordered" evidence="6">
    <location>
        <begin position="295"/>
        <end position="335"/>
    </location>
</feature>
<accession>A0ABR4DA24</accession>
<evidence type="ECO:0000256" key="7">
    <source>
        <dbReference type="SAM" id="Phobius"/>
    </source>
</evidence>
<dbReference type="Proteomes" id="UP001600064">
    <property type="component" value="Unassembled WGS sequence"/>
</dbReference>
<feature type="transmembrane region" description="Helical" evidence="7">
    <location>
        <begin position="214"/>
        <end position="234"/>
    </location>
</feature>
<gene>
    <name evidence="9" type="ORF">VTJ83DRAFT_4455</name>
</gene>
<keyword evidence="4 7" id="KW-0472">Membrane</keyword>
<feature type="transmembrane region" description="Helical" evidence="7">
    <location>
        <begin position="97"/>
        <end position="119"/>
    </location>
</feature>
<feature type="transmembrane region" description="Helical" evidence="7">
    <location>
        <begin position="179"/>
        <end position="202"/>
    </location>
</feature>
<keyword evidence="3 7" id="KW-1133">Transmembrane helix</keyword>
<evidence type="ECO:0000313" key="10">
    <source>
        <dbReference type="Proteomes" id="UP001600064"/>
    </source>
</evidence>
<evidence type="ECO:0000256" key="4">
    <source>
        <dbReference type="ARBA" id="ARBA00023136"/>
    </source>
</evidence>
<protein>
    <recommendedName>
        <fullName evidence="8">Rhodopsin domain-containing protein</fullName>
    </recommendedName>
</protein>
<comment type="subcellular location">
    <subcellularLocation>
        <location evidence="1">Membrane</location>
        <topology evidence="1">Multi-pass membrane protein</topology>
    </subcellularLocation>
</comment>
<feature type="transmembrane region" description="Helical" evidence="7">
    <location>
        <begin position="41"/>
        <end position="63"/>
    </location>
</feature>
<evidence type="ECO:0000313" key="9">
    <source>
        <dbReference type="EMBL" id="KAL2267178.1"/>
    </source>
</evidence>
<dbReference type="EMBL" id="JAZGUE010000004">
    <property type="protein sequence ID" value="KAL2267178.1"/>
    <property type="molecule type" value="Genomic_DNA"/>
</dbReference>